<keyword evidence="5" id="KW-1185">Reference proteome</keyword>
<dbReference type="InterPro" id="IPR045048">
    <property type="entry name" value="FBXO31/39"/>
</dbReference>
<dbReference type="Proteomes" id="UP000735302">
    <property type="component" value="Unassembled WGS sequence"/>
</dbReference>
<evidence type="ECO:0000256" key="1">
    <source>
        <dbReference type="ARBA" id="ARBA00004906"/>
    </source>
</evidence>
<dbReference type="EMBL" id="BLXT01003831">
    <property type="protein sequence ID" value="GFO07016.1"/>
    <property type="molecule type" value="Genomic_DNA"/>
</dbReference>
<dbReference type="Pfam" id="PF12014">
    <property type="entry name" value="Cyclin_D1_bind"/>
    <property type="match status" value="1"/>
</dbReference>
<accession>A0AAV4A713</accession>
<evidence type="ECO:0000256" key="2">
    <source>
        <dbReference type="ARBA" id="ARBA00022786"/>
    </source>
</evidence>
<dbReference type="PANTHER" id="PTHR10706">
    <property type="entry name" value="F-BOX FAMILY PROTEIN"/>
    <property type="match status" value="1"/>
</dbReference>
<organism evidence="4 5">
    <name type="scientific">Plakobranchus ocellatus</name>
    <dbReference type="NCBI Taxonomy" id="259542"/>
    <lineage>
        <taxon>Eukaryota</taxon>
        <taxon>Metazoa</taxon>
        <taxon>Spiralia</taxon>
        <taxon>Lophotrochozoa</taxon>
        <taxon>Mollusca</taxon>
        <taxon>Gastropoda</taxon>
        <taxon>Heterobranchia</taxon>
        <taxon>Euthyneura</taxon>
        <taxon>Panpulmonata</taxon>
        <taxon>Sacoglossa</taxon>
        <taxon>Placobranchoidea</taxon>
        <taxon>Plakobranchidae</taxon>
        <taxon>Plakobranchus</taxon>
    </lineage>
</organism>
<proteinExistence type="predicted"/>
<comment type="pathway">
    <text evidence="1">Protein modification; protein ubiquitination.</text>
</comment>
<gene>
    <name evidence="4" type="ORF">PoB_003352100</name>
</gene>
<reference evidence="4 5" key="1">
    <citation type="journal article" date="2021" name="Elife">
        <title>Chloroplast acquisition without the gene transfer in kleptoplastic sea slugs, Plakobranchus ocellatus.</title>
        <authorList>
            <person name="Maeda T."/>
            <person name="Takahashi S."/>
            <person name="Yoshida T."/>
            <person name="Shimamura S."/>
            <person name="Takaki Y."/>
            <person name="Nagai Y."/>
            <person name="Toyoda A."/>
            <person name="Suzuki Y."/>
            <person name="Arimoto A."/>
            <person name="Ishii H."/>
            <person name="Satoh N."/>
            <person name="Nishiyama T."/>
            <person name="Hasebe M."/>
            <person name="Maruyama T."/>
            <person name="Minagawa J."/>
            <person name="Obokata J."/>
            <person name="Shigenobu S."/>
        </authorList>
    </citation>
    <scope>NUCLEOTIDE SEQUENCE [LARGE SCALE GENOMIC DNA]</scope>
</reference>
<feature type="chain" id="PRO_5043584934" evidence="3">
    <location>
        <begin position="24"/>
        <end position="372"/>
    </location>
</feature>
<name>A0AAV4A713_9GAST</name>
<evidence type="ECO:0000313" key="4">
    <source>
        <dbReference type="EMBL" id="GFO07016.1"/>
    </source>
</evidence>
<comment type="caution">
    <text evidence="4">The sequence shown here is derived from an EMBL/GenBank/DDBJ whole genome shotgun (WGS) entry which is preliminary data.</text>
</comment>
<keyword evidence="2" id="KW-0833">Ubl conjugation pathway</keyword>
<dbReference type="AlphaFoldDB" id="A0AAV4A713"/>
<evidence type="ECO:0000256" key="3">
    <source>
        <dbReference type="SAM" id="SignalP"/>
    </source>
</evidence>
<protein>
    <submittedName>
        <fullName evidence="4">Uncharacterized protein</fullName>
    </submittedName>
</protein>
<keyword evidence="3" id="KW-0732">Signal</keyword>
<sequence length="372" mass="41922">MSSIFLLVSCIFLFRFLEYQVDSIDGWNLTHKETYVKVLQRCGFLGWKRLALLPYGGLVYVSWGKGEIQVLKYQPRPNGSPADAIECHQLYSLQWNSEQDDIEVQCLQCNEGRRPAVLKQSCRNMDGPLFPVICCASEDCHNTHSSPLRDHGRSNKKFKKEFQDHPDAFQDSFHKGSNCPMLPFPPWAEGDQAKSPVKLGLYTGDYGSHGVEILHLSISAENPNHLIGLKITGDPNVPAGNASLIVHLDKPILLSLADQETIFDMITAAEAREEGDHANLVLPNQEGGELPDMRQPFAVPLDCLDRRGEPPRTCMARYVGKGRIAATYYTRPSLCRCHFIKFSETKFGVLWLDLHTFSIFHIVTGLDREFKS</sequence>
<evidence type="ECO:0000313" key="5">
    <source>
        <dbReference type="Proteomes" id="UP000735302"/>
    </source>
</evidence>
<feature type="signal peptide" evidence="3">
    <location>
        <begin position="1"/>
        <end position="23"/>
    </location>
</feature>
<dbReference type="PANTHER" id="PTHR10706:SF130">
    <property type="entry name" value="F-BOX ONLY PROTEIN 31"/>
    <property type="match status" value="1"/>
</dbReference>